<dbReference type="PANTHER" id="PTHR31451">
    <property type="match status" value="1"/>
</dbReference>
<proteinExistence type="predicted"/>
<sequence>KVPAHSIQWRSSEGGFELFSPLPLSSSEQIHTTSQSSPMQAYNQAINDLDKELDFLKNAFENNPRIKSATDRYRLSNQKPPVKDRIEEFPADLYRPRLPFQTLPFSRPCLYLYAAILAIFLRLPKLELDFAISKAGKYGIKLILSLVNNYKNLGGRTQYVDWARSQGQYLSSDEDFLTNSVACITELAPYLKSIDGNHLLEPGLEGFYGKLESQKQQYNPNFQVGTDFGANNQITGIDFAIVCFGLSFRLYKH</sequence>
<feature type="non-terminal residue" evidence="3">
    <location>
        <position position="1"/>
    </location>
</feature>
<keyword evidence="2" id="KW-0804">Transcription</keyword>
<evidence type="ECO:0000313" key="3">
    <source>
        <dbReference type="EMBL" id="CAK9184557.1"/>
    </source>
</evidence>
<dbReference type="Gene3D" id="3.30.1360.10">
    <property type="entry name" value="RNA polymerase, RBP11-like subunit"/>
    <property type="match status" value="1"/>
</dbReference>
<reference evidence="3 4" key="1">
    <citation type="submission" date="2024-02" db="EMBL/GenBank/DDBJ databases">
        <authorList>
            <person name="Vignale AGUSTIN F."/>
            <person name="Sosa J E."/>
            <person name="Modenutti C."/>
        </authorList>
    </citation>
    <scope>NUCLEOTIDE SEQUENCE [LARGE SCALE GENOMIC DNA]</scope>
</reference>
<evidence type="ECO:0000256" key="1">
    <source>
        <dbReference type="ARBA" id="ARBA00022478"/>
    </source>
</evidence>
<organism evidence="3 4">
    <name type="scientific">Ilex paraguariensis</name>
    <name type="common">yerba mate</name>
    <dbReference type="NCBI Taxonomy" id="185542"/>
    <lineage>
        <taxon>Eukaryota</taxon>
        <taxon>Viridiplantae</taxon>
        <taxon>Streptophyta</taxon>
        <taxon>Embryophyta</taxon>
        <taxon>Tracheophyta</taxon>
        <taxon>Spermatophyta</taxon>
        <taxon>Magnoliopsida</taxon>
        <taxon>eudicotyledons</taxon>
        <taxon>Gunneridae</taxon>
        <taxon>Pentapetalae</taxon>
        <taxon>asterids</taxon>
        <taxon>campanulids</taxon>
        <taxon>Aquifoliales</taxon>
        <taxon>Aquifoliaceae</taxon>
        <taxon>Ilex</taxon>
    </lineage>
</organism>
<dbReference type="SUPFAM" id="SSF51445">
    <property type="entry name" value="(Trans)glycosidases"/>
    <property type="match status" value="1"/>
</dbReference>
<dbReference type="InterPro" id="IPR045053">
    <property type="entry name" value="MAN-like"/>
</dbReference>
<evidence type="ECO:0000313" key="4">
    <source>
        <dbReference type="Proteomes" id="UP001642360"/>
    </source>
</evidence>
<dbReference type="InterPro" id="IPR017853">
    <property type="entry name" value="GH"/>
</dbReference>
<keyword evidence="1" id="KW-0240">DNA-directed RNA polymerase</keyword>
<dbReference type="InterPro" id="IPR036603">
    <property type="entry name" value="RBP11-like"/>
</dbReference>
<name>A0ABC8UUE5_9AQUA</name>
<dbReference type="EMBL" id="CAUOFW020009019">
    <property type="protein sequence ID" value="CAK9184557.1"/>
    <property type="molecule type" value="Genomic_DNA"/>
</dbReference>
<dbReference type="GO" id="GO:0016985">
    <property type="term" value="F:mannan endo-1,4-beta-mannosidase activity"/>
    <property type="evidence" value="ECO:0007669"/>
    <property type="project" value="UniProtKB-EC"/>
</dbReference>
<gene>
    <name evidence="3" type="ORF">ILEXP_LOCUS54893</name>
</gene>
<dbReference type="GO" id="GO:0000428">
    <property type="term" value="C:DNA-directed RNA polymerase complex"/>
    <property type="evidence" value="ECO:0007669"/>
    <property type="project" value="UniProtKB-KW"/>
</dbReference>
<accession>A0ABC8UUE5</accession>
<dbReference type="Gene3D" id="3.20.20.80">
    <property type="entry name" value="Glycosidases"/>
    <property type="match status" value="2"/>
</dbReference>
<keyword evidence="4" id="KW-1185">Reference proteome</keyword>
<dbReference type="AlphaFoldDB" id="A0ABC8UUE5"/>
<dbReference type="Proteomes" id="UP001642360">
    <property type="component" value="Unassembled WGS sequence"/>
</dbReference>
<evidence type="ECO:0000256" key="2">
    <source>
        <dbReference type="ARBA" id="ARBA00023163"/>
    </source>
</evidence>
<protein>
    <submittedName>
        <fullName evidence="3">Uncharacterized protein</fullName>
    </submittedName>
</protein>
<dbReference type="PANTHER" id="PTHR31451:SF60">
    <property type="entry name" value="MANNAN ENDO-1,4-BETA-MANNOSIDASE 1"/>
    <property type="match status" value="1"/>
</dbReference>
<comment type="caution">
    <text evidence="3">The sequence shown here is derived from an EMBL/GenBank/DDBJ whole genome shotgun (WGS) entry which is preliminary data.</text>
</comment>